<dbReference type="EMBL" id="JAUHHV010000003">
    <property type="protein sequence ID" value="KAK1430642.1"/>
    <property type="molecule type" value="Genomic_DNA"/>
</dbReference>
<name>A0AAD8KWV1_TARER</name>
<proteinExistence type="predicted"/>
<evidence type="ECO:0000313" key="3">
    <source>
        <dbReference type="Proteomes" id="UP001229421"/>
    </source>
</evidence>
<dbReference type="AlphaFoldDB" id="A0AAD8KWV1"/>
<dbReference type="Pfam" id="PF25418">
    <property type="entry name" value="DUF7890"/>
    <property type="match status" value="1"/>
</dbReference>
<accession>A0AAD8KWV1</accession>
<dbReference type="PANTHER" id="PTHR36782:SF1">
    <property type="entry name" value="CALCIUM UNIPORTER PROTEIN"/>
    <property type="match status" value="1"/>
</dbReference>
<evidence type="ECO:0000313" key="2">
    <source>
        <dbReference type="EMBL" id="KAK1430642.1"/>
    </source>
</evidence>
<reference evidence="2" key="1">
    <citation type="journal article" date="2023" name="bioRxiv">
        <title>Improved chromosome-level genome assembly for marigold (Tagetes erecta).</title>
        <authorList>
            <person name="Jiang F."/>
            <person name="Yuan L."/>
            <person name="Wang S."/>
            <person name="Wang H."/>
            <person name="Xu D."/>
            <person name="Wang A."/>
            <person name="Fan W."/>
        </authorList>
    </citation>
    <scope>NUCLEOTIDE SEQUENCE</scope>
    <source>
        <strain evidence="2">WSJ</strain>
        <tissue evidence="2">Leaf</tissue>
    </source>
</reference>
<feature type="domain" description="DUF7890" evidence="1">
    <location>
        <begin position="50"/>
        <end position="95"/>
    </location>
</feature>
<keyword evidence="3" id="KW-1185">Reference proteome</keyword>
<comment type="caution">
    <text evidence="2">The sequence shown here is derived from an EMBL/GenBank/DDBJ whole genome shotgun (WGS) entry which is preliminary data.</text>
</comment>
<sequence length="107" mass="11462">MHSFVKSSSIGGLRLRKNATKGPNNVAGSGSYVRLEHKHGVIKNDGNGVTMRVKVLMTKDEAATLLSKCSGEGTLGFEDVAMELKQIPINRVSVVGSNNHCDNSMFS</sequence>
<organism evidence="2 3">
    <name type="scientific">Tagetes erecta</name>
    <name type="common">African marigold</name>
    <dbReference type="NCBI Taxonomy" id="13708"/>
    <lineage>
        <taxon>Eukaryota</taxon>
        <taxon>Viridiplantae</taxon>
        <taxon>Streptophyta</taxon>
        <taxon>Embryophyta</taxon>
        <taxon>Tracheophyta</taxon>
        <taxon>Spermatophyta</taxon>
        <taxon>Magnoliopsida</taxon>
        <taxon>eudicotyledons</taxon>
        <taxon>Gunneridae</taxon>
        <taxon>Pentapetalae</taxon>
        <taxon>asterids</taxon>
        <taxon>campanulids</taxon>
        <taxon>Asterales</taxon>
        <taxon>Asteraceae</taxon>
        <taxon>Asteroideae</taxon>
        <taxon>Heliantheae alliance</taxon>
        <taxon>Tageteae</taxon>
        <taxon>Tagetes</taxon>
    </lineage>
</organism>
<dbReference type="PANTHER" id="PTHR36782">
    <property type="entry name" value="BNAC03G62080D PROTEIN"/>
    <property type="match status" value="1"/>
</dbReference>
<dbReference type="InterPro" id="IPR057212">
    <property type="entry name" value="DUF7890"/>
</dbReference>
<gene>
    <name evidence="2" type="ORF">QVD17_13533</name>
</gene>
<evidence type="ECO:0000259" key="1">
    <source>
        <dbReference type="Pfam" id="PF25418"/>
    </source>
</evidence>
<protein>
    <recommendedName>
        <fullName evidence="1">DUF7890 domain-containing protein</fullName>
    </recommendedName>
</protein>
<dbReference type="Proteomes" id="UP001229421">
    <property type="component" value="Unassembled WGS sequence"/>
</dbReference>